<dbReference type="FunFam" id="1.10.8.10:FF:000001">
    <property type="entry name" value="Elongation factor Ts"/>
    <property type="match status" value="1"/>
</dbReference>
<dbReference type="EMBL" id="LQZT01000034">
    <property type="protein sequence ID" value="OCW56584.1"/>
    <property type="molecule type" value="Genomic_DNA"/>
</dbReference>
<dbReference type="InterPro" id="IPR014039">
    <property type="entry name" value="Transl_elong_EFTs/EF1B_dimer"/>
</dbReference>
<feature type="domain" description="Translation elongation factor EFTs/EF1B dimerisation" evidence="9">
    <location>
        <begin position="70"/>
        <end position="288"/>
    </location>
</feature>
<dbReference type="SUPFAM" id="SSF54713">
    <property type="entry name" value="Elongation factor Ts (EF-Ts), dimerisation domain"/>
    <property type="match status" value="2"/>
</dbReference>
<dbReference type="Pfam" id="PF00889">
    <property type="entry name" value="EF_TS"/>
    <property type="match status" value="1"/>
</dbReference>
<evidence type="ECO:0000256" key="8">
    <source>
        <dbReference type="RuleBase" id="RU000643"/>
    </source>
</evidence>
<evidence type="ECO:0000256" key="6">
    <source>
        <dbReference type="HAMAP-Rule" id="MF_00050"/>
    </source>
</evidence>
<dbReference type="GO" id="GO:0003746">
    <property type="term" value="F:translation elongation factor activity"/>
    <property type="evidence" value="ECO:0007669"/>
    <property type="project" value="UniProtKB-UniRule"/>
</dbReference>
<dbReference type="AlphaFoldDB" id="A0A1C1YSW7"/>
<dbReference type="PROSITE" id="PS01127">
    <property type="entry name" value="EF_TS_2"/>
    <property type="match status" value="1"/>
</dbReference>
<evidence type="ECO:0000256" key="5">
    <source>
        <dbReference type="ARBA" id="ARBA00022917"/>
    </source>
</evidence>
<protein>
    <recommendedName>
        <fullName evidence="2 6">Elongation factor Ts</fullName>
        <shortName evidence="6">EF-Ts</shortName>
    </recommendedName>
</protein>
<dbReference type="CDD" id="cd14275">
    <property type="entry name" value="UBA_EF-Ts"/>
    <property type="match status" value="1"/>
</dbReference>
<dbReference type="STRING" id="1480615.AWJ14_16705"/>
<keyword evidence="4 6" id="KW-0251">Elongation factor</keyword>
<dbReference type="HAMAP" id="MF_00050">
    <property type="entry name" value="EF_Ts"/>
    <property type="match status" value="1"/>
</dbReference>
<keyword evidence="5 6" id="KW-0648">Protein biosynthesis</keyword>
<dbReference type="NCBIfam" id="TIGR00116">
    <property type="entry name" value="tsf"/>
    <property type="match status" value="1"/>
</dbReference>
<sequence length="307" mass="31936">MSITAAMVKELRDKTGAGMMDCKKALAETNGDMEAAIDWLRAKGIAKADKKSGRTAAEGLIAVASEGKSAVVVEVNSETDFVARNDAFQDLARSIAQVALGTDGSAEAVAAATVPSSGKSVTETVKDAIAHIGENMSFRRAAKLSVDDGVVATYVHNAVADGLGKLGVIVAVKSTGNAEALNAIGRQVAMHIAATNPLALTSADVDPAVADRERNVFIEQARESGKPDAIIEKMVEGRMRKFYEEVALLSQAFVMNPDQTVGEAVKASAEQAGAPVEIAAFVRFQLGEGIEKEESDFAAEVAAAVKG</sequence>
<evidence type="ECO:0000313" key="11">
    <source>
        <dbReference type="Proteomes" id="UP000094795"/>
    </source>
</evidence>
<gene>
    <name evidence="6" type="primary">tsf</name>
    <name evidence="10" type="ORF">AWJ14_16705</name>
</gene>
<dbReference type="OrthoDB" id="9808348at2"/>
<keyword evidence="3 6" id="KW-0963">Cytoplasm</keyword>
<evidence type="ECO:0000256" key="1">
    <source>
        <dbReference type="ARBA" id="ARBA00005532"/>
    </source>
</evidence>
<dbReference type="PROSITE" id="PS01126">
    <property type="entry name" value="EF_TS_1"/>
    <property type="match status" value="1"/>
</dbReference>
<dbReference type="Gene3D" id="3.30.479.20">
    <property type="entry name" value="Elongation factor Ts, dimerisation domain"/>
    <property type="match status" value="2"/>
</dbReference>
<dbReference type="InterPro" id="IPR009060">
    <property type="entry name" value="UBA-like_sf"/>
</dbReference>
<name>A0A1C1YSW7_9HYPH</name>
<dbReference type="Proteomes" id="UP000094795">
    <property type="component" value="Unassembled WGS sequence"/>
</dbReference>
<accession>A0A1C1YSW7</accession>
<evidence type="ECO:0000259" key="9">
    <source>
        <dbReference type="Pfam" id="PF00889"/>
    </source>
</evidence>
<dbReference type="Gene3D" id="1.10.286.20">
    <property type="match status" value="1"/>
</dbReference>
<comment type="similarity">
    <text evidence="1 6 7">Belongs to the EF-Ts family.</text>
</comment>
<evidence type="ECO:0000256" key="7">
    <source>
        <dbReference type="RuleBase" id="RU000642"/>
    </source>
</evidence>
<organism evidence="10 11">
    <name type="scientific">Hoeflea olei</name>
    <dbReference type="NCBI Taxonomy" id="1480615"/>
    <lineage>
        <taxon>Bacteria</taxon>
        <taxon>Pseudomonadati</taxon>
        <taxon>Pseudomonadota</taxon>
        <taxon>Alphaproteobacteria</taxon>
        <taxon>Hyphomicrobiales</taxon>
        <taxon>Rhizobiaceae</taxon>
        <taxon>Hoeflea</taxon>
    </lineage>
</organism>
<dbReference type="GO" id="GO:0005737">
    <property type="term" value="C:cytoplasm"/>
    <property type="evidence" value="ECO:0007669"/>
    <property type="project" value="UniProtKB-SubCell"/>
</dbReference>
<dbReference type="SUPFAM" id="SSF46934">
    <property type="entry name" value="UBA-like"/>
    <property type="match status" value="1"/>
</dbReference>
<comment type="caution">
    <text evidence="10">The sequence shown here is derived from an EMBL/GenBank/DDBJ whole genome shotgun (WGS) entry which is preliminary data.</text>
</comment>
<dbReference type="FunFam" id="1.10.286.20:FF:000001">
    <property type="entry name" value="Elongation factor Ts"/>
    <property type="match status" value="1"/>
</dbReference>
<feature type="region of interest" description="Involved in Mg(2+) ion dislocation from EF-Tu" evidence="6">
    <location>
        <begin position="79"/>
        <end position="82"/>
    </location>
</feature>
<dbReference type="InterPro" id="IPR036402">
    <property type="entry name" value="EF-Ts_dimer_sf"/>
</dbReference>
<proteinExistence type="inferred from homology"/>
<dbReference type="PANTHER" id="PTHR11741">
    <property type="entry name" value="ELONGATION FACTOR TS"/>
    <property type="match status" value="1"/>
</dbReference>
<dbReference type="Gene3D" id="1.10.8.10">
    <property type="entry name" value="DNA helicase RuvA subunit, C-terminal domain"/>
    <property type="match status" value="1"/>
</dbReference>
<evidence type="ECO:0000256" key="2">
    <source>
        <dbReference type="ARBA" id="ARBA00016956"/>
    </source>
</evidence>
<dbReference type="RefSeq" id="WP_066181045.1">
    <property type="nucleotide sequence ID" value="NZ_LQZT01000034.1"/>
</dbReference>
<dbReference type="PANTHER" id="PTHR11741:SF0">
    <property type="entry name" value="ELONGATION FACTOR TS, MITOCHONDRIAL"/>
    <property type="match status" value="1"/>
</dbReference>
<dbReference type="InterPro" id="IPR001816">
    <property type="entry name" value="Transl_elong_EFTs/EF1B"/>
</dbReference>
<evidence type="ECO:0000313" key="10">
    <source>
        <dbReference type="EMBL" id="OCW56584.1"/>
    </source>
</evidence>
<evidence type="ECO:0000256" key="3">
    <source>
        <dbReference type="ARBA" id="ARBA00022490"/>
    </source>
</evidence>
<comment type="subcellular location">
    <subcellularLocation>
        <location evidence="6 8">Cytoplasm</location>
    </subcellularLocation>
</comment>
<keyword evidence="11" id="KW-1185">Reference proteome</keyword>
<comment type="function">
    <text evidence="6 7">Associates with the EF-Tu.GDP complex and induces the exchange of GDP to GTP. It remains bound to the aminoacyl-tRNA.EF-Tu.GTP complex up to the GTP hydrolysis stage on the ribosome.</text>
</comment>
<dbReference type="InterPro" id="IPR018101">
    <property type="entry name" value="Transl_elong_Ts_CS"/>
</dbReference>
<reference evidence="10 11" key="1">
    <citation type="submission" date="2015-12" db="EMBL/GenBank/DDBJ databases">
        <authorList>
            <person name="Shamseldin A."/>
            <person name="Moawad H."/>
            <person name="Abd El-Rahim W.M."/>
            <person name="Sadowsky M.J."/>
        </authorList>
    </citation>
    <scope>NUCLEOTIDE SEQUENCE [LARGE SCALE GENOMIC DNA]</scope>
    <source>
        <strain evidence="10 11">JC234</strain>
    </source>
</reference>
<evidence type="ECO:0000256" key="4">
    <source>
        <dbReference type="ARBA" id="ARBA00022768"/>
    </source>
</evidence>